<dbReference type="AlphaFoldDB" id="A0A8H3EEU4"/>
<keyword evidence="3" id="KW-1185">Reference proteome</keyword>
<sequence length="181" mass="20009">MLNKEMNRRSKARHDMDTDLVCNLVESHVFDPRAEVVLVFHSKNAIVSDPHNLDLISAENWSRTSNVQTDDGESGIGAATPETNSQCEMPKYRLGDADIEVRVSERHLSLVSPYFRALLSGNLVEAETLRRQGFVKITLEDDAIHGAMILLRLLHSDFSIPALTPSDHDAGCDLGGQMGLV</sequence>
<accession>A0A8H3EEU4</accession>
<feature type="region of interest" description="Disordered" evidence="1">
    <location>
        <begin position="65"/>
        <end position="84"/>
    </location>
</feature>
<comment type="caution">
    <text evidence="2">The sequence shown here is derived from an EMBL/GenBank/DDBJ whole genome shotgun (WGS) entry which is preliminary data.</text>
</comment>
<evidence type="ECO:0000313" key="3">
    <source>
        <dbReference type="Proteomes" id="UP000664169"/>
    </source>
</evidence>
<dbReference type="EMBL" id="CAJPDQ010000002">
    <property type="protein sequence ID" value="CAF9905491.1"/>
    <property type="molecule type" value="Genomic_DNA"/>
</dbReference>
<dbReference type="Proteomes" id="UP000664169">
    <property type="component" value="Unassembled WGS sequence"/>
</dbReference>
<reference evidence="2" key="1">
    <citation type="submission" date="2021-03" db="EMBL/GenBank/DDBJ databases">
        <authorList>
            <person name="Tagirdzhanova G."/>
        </authorList>
    </citation>
    <scope>NUCLEOTIDE SEQUENCE</scope>
</reference>
<evidence type="ECO:0000313" key="2">
    <source>
        <dbReference type="EMBL" id="CAF9905491.1"/>
    </source>
</evidence>
<name>A0A8H3EEU4_9LECA</name>
<gene>
    <name evidence="2" type="ORF">GOMPHAMPRED_003217</name>
</gene>
<dbReference type="OrthoDB" id="5326346at2759"/>
<organism evidence="2 3">
    <name type="scientific">Gomphillus americanus</name>
    <dbReference type="NCBI Taxonomy" id="1940652"/>
    <lineage>
        <taxon>Eukaryota</taxon>
        <taxon>Fungi</taxon>
        <taxon>Dikarya</taxon>
        <taxon>Ascomycota</taxon>
        <taxon>Pezizomycotina</taxon>
        <taxon>Lecanoromycetes</taxon>
        <taxon>OSLEUM clade</taxon>
        <taxon>Ostropomycetidae</taxon>
        <taxon>Ostropales</taxon>
        <taxon>Graphidaceae</taxon>
        <taxon>Gomphilloideae</taxon>
        <taxon>Gomphillus</taxon>
    </lineage>
</organism>
<evidence type="ECO:0008006" key="4">
    <source>
        <dbReference type="Google" id="ProtNLM"/>
    </source>
</evidence>
<proteinExistence type="predicted"/>
<evidence type="ECO:0000256" key="1">
    <source>
        <dbReference type="SAM" id="MobiDB-lite"/>
    </source>
</evidence>
<protein>
    <recommendedName>
        <fullName evidence="4">BTB domain-containing protein</fullName>
    </recommendedName>
</protein>